<dbReference type="Proteomes" id="UP001367771">
    <property type="component" value="Unassembled WGS sequence"/>
</dbReference>
<comment type="caution">
    <text evidence="2">The sequence shown here is derived from an EMBL/GenBank/DDBJ whole genome shotgun (WGS) entry which is preliminary data.</text>
</comment>
<accession>A0ABU8H681</accession>
<evidence type="ECO:0000313" key="2">
    <source>
        <dbReference type="EMBL" id="MEI5688465.1"/>
    </source>
</evidence>
<dbReference type="RefSeq" id="WP_037532492.1">
    <property type="nucleotide sequence ID" value="NZ_JBBBDM010000009.1"/>
</dbReference>
<keyword evidence="3" id="KW-1185">Reference proteome</keyword>
<sequence length="102" mass="10531">MSTTLTARFATRREAEMTVERLVQQFEVPREAIRVLADGAANTTGVEQAGSDEAAAAPTPEPRDDAPLAGAVRVSVAIADATLADEVRAAFAEFDGTGVAAA</sequence>
<feature type="region of interest" description="Disordered" evidence="1">
    <location>
        <begin position="43"/>
        <end position="67"/>
    </location>
</feature>
<protein>
    <submittedName>
        <fullName evidence="2">Uncharacterized protein</fullName>
    </submittedName>
</protein>
<dbReference type="EMBL" id="JBBBDM010000009">
    <property type="protein sequence ID" value="MEI5688465.1"/>
    <property type="molecule type" value="Genomic_DNA"/>
</dbReference>
<gene>
    <name evidence="2" type="ORF">V8201_15340</name>
</gene>
<evidence type="ECO:0000256" key="1">
    <source>
        <dbReference type="SAM" id="MobiDB-lite"/>
    </source>
</evidence>
<proteinExistence type="predicted"/>
<organism evidence="2 3">
    <name type="scientific">Sphingomonas kyungheensis</name>
    <dbReference type="NCBI Taxonomy" id="1069987"/>
    <lineage>
        <taxon>Bacteria</taxon>
        <taxon>Pseudomonadati</taxon>
        <taxon>Pseudomonadota</taxon>
        <taxon>Alphaproteobacteria</taxon>
        <taxon>Sphingomonadales</taxon>
        <taxon>Sphingomonadaceae</taxon>
        <taxon>Sphingomonas</taxon>
    </lineage>
</organism>
<reference evidence="2 3" key="1">
    <citation type="journal article" date="2013" name="Int. J. Syst. Evol. Microbiol.">
        <title>Sphingomonas kyungheensis sp. nov., a bacterium with ginsenoside-converting activity isolated from soil of a ginseng field.</title>
        <authorList>
            <person name="Son H.M."/>
            <person name="Yang J.E."/>
            <person name="Park Y."/>
            <person name="Han C.K."/>
            <person name="Kim S.G."/>
            <person name="Kook M."/>
            <person name="Yi T.H."/>
        </authorList>
    </citation>
    <scope>NUCLEOTIDE SEQUENCE [LARGE SCALE GENOMIC DNA]</scope>
    <source>
        <strain evidence="2 3">LMG 26582</strain>
    </source>
</reference>
<evidence type="ECO:0000313" key="3">
    <source>
        <dbReference type="Proteomes" id="UP001367771"/>
    </source>
</evidence>
<name>A0ABU8H681_9SPHN</name>